<gene>
    <name evidence="1" type="ORF">CR513_52073</name>
</gene>
<name>A0A371ES57_MUCPR</name>
<feature type="non-terminal residue" evidence="1">
    <location>
        <position position="1"/>
    </location>
</feature>
<organism evidence="1 2">
    <name type="scientific">Mucuna pruriens</name>
    <name type="common">Velvet bean</name>
    <name type="synonym">Dolichos pruriens</name>
    <dbReference type="NCBI Taxonomy" id="157652"/>
    <lineage>
        <taxon>Eukaryota</taxon>
        <taxon>Viridiplantae</taxon>
        <taxon>Streptophyta</taxon>
        <taxon>Embryophyta</taxon>
        <taxon>Tracheophyta</taxon>
        <taxon>Spermatophyta</taxon>
        <taxon>Magnoliopsida</taxon>
        <taxon>eudicotyledons</taxon>
        <taxon>Gunneridae</taxon>
        <taxon>Pentapetalae</taxon>
        <taxon>rosids</taxon>
        <taxon>fabids</taxon>
        <taxon>Fabales</taxon>
        <taxon>Fabaceae</taxon>
        <taxon>Papilionoideae</taxon>
        <taxon>50 kb inversion clade</taxon>
        <taxon>NPAAA clade</taxon>
        <taxon>indigoferoid/millettioid clade</taxon>
        <taxon>Phaseoleae</taxon>
        <taxon>Mucuna</taxon>
    </lineage>
</organism>
<accession>A0A371ES57</accession>
<dbReference type="EMBL" id="QJKJ01012344">
    <property type="protein sequence ID" value="RDX68878.1"/>
    <property type="molecule type" value="Genomic_DNA"/>
</dbReference>
<keyword evidence="2" id="KW-1185">Reference proteome</keyword>
<reference evidence="1" key="1">
    <citation type="submission" date="2018-05" db="EMBL/GenBank/DDBJ databases">
        <title>Draft genome of Mucuna pruriens seed.</title>
        <authorList>
            <person name="Nnadi N.E."/>
            <person name="Vos R."/>
            <person name="Hasami M.H."/>
            <person name="Devisetty U.K."/>
            <person name="Aguiy J.C."/>
        </authorList>
    </citation>
    <scope>NUCLEOTIDE SEQUENCE [LARGE SCALE GENOMIC DNA]</scope>
    <source>
        <strain evidence="1">JCA_2017</strain>
    </source>
</reference>
<comment type="caution">
    <text evidence="1">The sequence shown here is derived from an EMBL/GenBank/DDBJ whole genome shotgun (WGS) entry which is preliminary data.</text>
</comment>
<evidence type="ECO:0000313" key="1">
    <source>
        <dbReference type="EMBL" id="RDX68878.1"/>
    </source>
</evidence>
<dbReference type="InterPro" id="IPR036875">
    <property type="entry name" value="Znf_CCHC_sf"/>
</dbReference>
<dbReference type="GO" id="GO:0008270">
    <property type="term" value="F:zinc ion binding"/>
    <property type="evidence" value="ECO:0007669"/>
    <property type="project" value="InterPro"/>
</dbReference>
<dbReference type="Pfam" id="PF14223">
    <property type="entry name" value="Retrotran_gag_2"/>
    <property type="match status" value="1"/>
</dbReference>
<dbReference type="OrthoDB" id="1932348at2759"/>
<dbReference type="Proteomes" id="UP000257109">
    <property type="component" value="Unassembled WGS sequence"/>
</dbReference>
<dbReference type="AlphaFoldDB" id="A0A371ES57"/>
<protein>
    <recommendedName>
        <fullName evidence="3">CCHC-type domain-containing protein</fullName>
    </recommendedName>
</protein>
<sequence length="233" mass="27930">MCTLREVEYEKVHSYKFSKEMWYTLALAYEDHENIDQMFERFQTIINNLRSLCKTYDNYDHIMKILQSFPRQWRPQVTTLRASKDLKKVLMEELVGTLKVYEIELNKANNKKKGSSYPLKHKILIKAYRPKPSKQKSLVKKPQKKKVLMRMNFLHLKKDSLHKRGSKWKKNTKKCTKETKDNSQVVYYECKKLGHFKLECPSLEKEKEKAKKNPFFKKKKGLIVTWEELDLSS</sequence>
<proteinExistence type="predicted"/>
<evidence type="ECO:0000313" key="2">
    <source>
        <dbReference type="Proteomes" id="UP000257109"/>
    </source>
</evidence>
<evidence type="ECO:0008006" key="3">
    <source>
        <dbReference type="Google" id="ProtNLM"/>
    </source>
</evidence>
<dbReference type="GO" id="GO:0003676">
    <property type="term" value="F:nucleic acid binding"/>
    <property type="evidence" value="ECO:0007669"/>
    <property type="project" value="InterPro"/>
</dbReference>
<dbReference type="SUPFAM" id="SSF57756">
    <property type="entry name" value="Retrovirus zinc finger-like domains"/>
    <property type="match status" value="1"/>
</dbReference>